<protein>
    <submittedName>
        <fullName evidence="3">Glycosyl hydrolase</fullName>
    </submittedName>
</protein>
<dbReference type="GO" id="GO:0016787">
    <property type="term" value="F:hydrolase activity"/>
    <property type="evidence" value="ECO:0007669"/>
    <property type="project" value="UniProtKB-KW"/>
</dbReference>
<evidence type="ECO:0000313" key="3">
    <source>
        <dbReference type="EMBL" id="MBO0930527.1"/>
    </source>
</evidence>
<dbReference type="PANTHER" id="PTHR43739:SF5">
    <property type="entry name" value="EXO-ALPHA-SIALIDASE"/>
    <property type="match status" value="1"/>
</dbReference>
<dbReference type="RefSeq" id="WP_207334484.1">
    <property type="nucleotide sequence ID" value="NZ_JAFMYU010000003.1"/>
</dbReference>
<dbReference type="EMBL" id="JAFMYU010000003">
    <property type="protein sequence ID" value="MBO0930527.1"/>
    <property type="molecule type" value="Genomic_DNA"/>
</dbReference>
<dbReference type="Gene3D" id="2.130.10.10">
    <property type="entry name" value="YVTN repeat-like/Quinoprotein amine dehydrogenase"/>
    <property type="match status" value="3"/>
</dbReference>
<accession>A0A939G5D4</accession>
<feature type="domain" description="Sortilin N-terminal" evidence="2">
    <location>
        <begin position="145"/>
        <end position="269"/>
    </location>
</feature>
<comment type="caution">
    <text evidence="3">The sequence shown here is derived from an EMBL/GenBank/DDBJ whole genome shotgun (WGS) entry which is preliminary data.</text>
</comment>
<dbReference type="InterPro" id="IPR036278">
    <property type="entry name" value="Sialidase_sf"/>
</dbReference>
<dbReference type="InterPro" id="IPR015943">
    <property type="entry name" value="WD40/YVTN_repeat-like_dom_sf"/>
</dbReference>
<evidence type="ECO:0000259" key="2">
    <source>
        <dbReference type="Pfam" id="PF15902"/>
    </source>
</evidence>
<dbReference type="CDD" id="cd15482">
    <property type="entry name" value="Sialidase_non-viral"/>
    <property type="match status" value="2"/>
</dbReference>
<dbReference type="InterPro" id="IPR052025">
    <property type="entry name" value="Xyloglucanase_GH74"/>
</dbReference>
<dbReference type="Pfam" id="PF15902">
    <property type="entry name" value="Sortilin-Vps10"/>
    <property type="match status" value="1"/>
</dbReference>
<name>A0A939G5D4_9BACT</name>
<proteinExistence type="predicted"/>
<dbReference type="SUPFAM" id="SSF50939">
    <property type="entry name" value="Sialidases"/>
    <property type="match status" value="2"/>
</dbReference>
<dbReference type="AlphaFoldDB" id="A0A939G5D4"/>
<keyword evidence="1" id="KW-0677">Repeat</keyword>
<evidence type="ECO:0000256" key="1">
    <source>
        <dbReference type="ARBA" id="ARBA00022737"/>
    </source>
</evidence>
<organism evidence="3 4">
    <name type="scientific">Fibrella aquatilis</name>
    <dbReference type="NCBI Taxonomy" id="2817059"/>
    <lineage>
        <taxon>Bacteria</taxon>
        <taxon>Pseudomonadati</taxon>
        <taxon>Bacteroidota</taxon>
        <taxon>Cytophagia</taxon>
        <taxon>Cytophagales</taxon>
        <taxon>Spirosomataceae</taxon>
        <taxon>Fibrella</taxon>
    </lineage>
</organism>
<gene>
    <name evidence="3" type="ORF">J2I48_05950</name>
</gene>
<reference evidence="3 4" key="1">
    <citation type="submission" date="2021-03" db="EMBL/GenBank/DDBJ databases">
        <title>Fibrella sp. HMF5036 genome sequencing and assembly.</title>
        <authorList>
            <person name="Kang H."/>
            <person name="Kim H."/>
            <person name="Bae S."/>
            <person name="Joh K."/>
        </authorList>
    </citation>
    <scope>NUCLEOTIDE SEQUENCE [LARGE SCALE GENOMIC DNA]</scope>
    <source>
        <strain evidence="3 4">HMF5036</strain>
    </source>
</reference>
<dbReference type="GO" id="GO:0010411">
    <property type="term" value="P:xyloglucan metabolic process"/>
    <property type="evidence" value="ECO:0007669"/>
    <property type="project" value="TreeGrafter"/>
</dbReference>
<keyword evidence="3" id="KW-0378">Hydrolase</keyword>
<dbReference type="PANTHER" id="PTHR43739">
    <property type="entry name" value="XYLOGLUCANASE (EUROFUNG)"/>
    <property type="match status" value="1"/>
</dbReference>
<evidence type="ECO:0000313" key="4">
    <source>
        <dbReference type="Proteomes" id="UP000664795"/>
    </source>
</evidence>
<dbReference type="InterPro" id="IPR031778">
    <property type="entry name" value="Sortilin_N"/>
</dbReference>
<sequence length="1087" mass="118438">MRHFFITSLALTALLAGPDQPTAQAQSRRGRAAAGSAMTAASPTATVDAKLFSGLKWRNIGPFRAGRSLAVAGHPDQPLTYYFGAVGGGVWKTTDGGQNWTCVSDSVFQSSSVGAITVAPSDPNVVYVGMGEPEIRSNISYGDGVYKSTNGGKSWRHVGLTNADAIGNIEVHPQNPNLLYAAALGNPFAPNPDRGVFRSTDGGASWKKILFKNDSTGAATVRLDPTNPSIVYATLWQAYRNGHSMSSGGAGCGLYKSTDGGDTWQSLNEKPGMPRGLLGKIGIAVAPSNASRLYALIENAKGGLYRSDDAGEHWTLLNDDKNLWQRPWYYMMLGVSPQNENDLIVLNVNAMRSKDGGKTFARIPVHHGDTHDVWFNTKNPLNFAIADDGGAEITVDGGRSFSEVDMPTAQFYHVSLDTDFPYNVYGAQQDNTSVRIASRTDDYSIDKSAWYPVAGGEAGYIASDPKNPKITYGGEYDGFMSKHDARTNRNYAISVYPEGAIGAPASVKKYRFQWTYPILFSPHDPSVLYATSNHVHRSTDAGHSWEDLSPDLTRHEPRTIAETGGPITKDMTGAEIYATIFTFAEAPTEKGVFWAGSDDGLLHMSRDGGKNWQNVSLPATQLGEFALMSLIHPSEHTPGKAYLAANRYMSGDRKPYLFKTTDYGKTWTSIAAGIPADEYCRVVRDDPDQPGLLYAGTERGIYVSFNDGANWQKINLNLPITSVRDLQVHKREKDLVIATHGRSFWIMDDVTPLRELARLAATGPVPTRKPMLFAPRHAYRMEGGNAMRPGTIPDEGENAENGVLVRYFLPATPAKELRLQFMTATGDTIISYSDRKDKKGKPLTISKDFHEDLKLTRPGTIPAQPGLNQFVWDMRYPDAVAVEGTNVMWSGDGIGVKAVPGRYKVRLLLGDSLVAEQPIDIRKDPRLTVSDADYAEQFAFVKQCNDKLSEAHRGINQLRAIRTAVSGYMGAVKDSTQAKKFALVTKPMLAQLDSLEATLMQPKAKAPQDVLAHPIRLNDKLAGLASMMANADGKPTKAAHVVYADLARQIDLALAKLKDVTGKQVPAFNQLVTEQKIPAIVVDSKGF</sequence>
<keyword evidence="4" id="KW-1185">Reference proteome</keyword>
<dbReference type="Proteomes" id="UP000664795">
    <property type="component" value="Unassembled WGS sequence"/>
</dbReference>